<dbReference type="RefSeq" id="WP_091518841.1">
    <property type="nucleotide sequence ID" value="NZ_LT629772.1"/>
</dbReference>
<evidence type="ECO:0000313" key="4">
    <source>
        <dbReference type="Proteomes" id="UP000199103"/>
    </source>
</evidence>
<protein>
    <submittedName>
        <fullName evidence="3">Sporulation and spore germination</fullName>
    </submittedName>
</protein>
<proteinExistence type="predicted"/>
<keyword evidence="4" id="KW-1185">Reference proteome</keyword>
<sequence>MRTTAIIRGRRAIMIIWLLVAALTITGCVSVPTSGRVEKAGPGGRISQQKSEIVPKPPVKDASPRVIVDGFLLAMSQYQPKYSTARQFLTEEAQQGWRPEDKITVFSNPEYNSADNNIVLSMTRIGQVGPDGSYNATSGPQIQDFQIQKNDDGQWRISNPPDGLMVSDTSFIGQYKSYNLYFFDPQFHTLIPDPIYLPTEGQTETGLVTALLRGPTTALQPAVSTGIPVRTSLIGNAVPVTGGLAQISLSPSVESLSDQQRKWLAAQLAWTLRQVGEDLKGFQISVNGTRLRVPDDSGDGQNAYVPVSYGSDYAPIPDSSSTMVGVRDGAAVTVAGDGAKIAPVPGRLGRPGYDIDSLALSTDGRTLAAVTDDRKKLITQLMSESEPRTLSEQSGLLRPEYTRFGELWSVSGKPGKQKITMYQDNKADTSVDASWLGRVQVTSFQISPDGSRMAIVGKSGDNEMLAVAPIIRGDRVTMGNLRFISLSDAASAQVKRIADLGWTSTTQLLILGASTTGGTYEPYRVEIDGSQFERVGASDGWGASSLATRVDNKGSFQAAVGGKGKKVWAYRSGDEWYSLTDKLSSPAYAG</sequence>
<dbReference type="STRING" id="630515.SAMN04489812_0323"/>
<feature type="region of interest" description="Disordered" evidence="1">
    <location>
        <begin position="37"/>
        <end position="58"/>
    </location>
</feature>
<name>A0A1H1MZP4_9ACTN</name>
<dbReference type="EMBL" id="LT629772">
    <property type="protein sequence ID" value="SDR92303.1"/>
    <property type="molecule type" value="Genomic_DNA"/>
</dbReference>
<dbReference type="Pfam" id="PF25976">
    <property type="entry name" value="LpqB_N"/>
    <property type="match status" value="1"/>
</dbReference>
<evidence type="ECO:0000313" key="3">
    <source>
        <dbReference type="EMBL" id="SDR92303.1"/>
    </source>
</evidence>
<dbReference type="SMART" id="SM00909">
    <property type="entry name" value="Germane"/>
    <property type="match status" value="1"/>
</dbReference>
<dbReference type="InterPro" id="IPR059026">
    <property type="entry name" value="LpqB_N"/>
</dbReference>
<dbReference type="Pfam" id="PF10646">
    <property type="entry name" value="Germane"/>
    <property type="match status" value="1"/>
</dbReference>
<accession>A0A1H1MZP4</accession>
<dbReference type="OrthoDB" id="3226781at2"/>
<organism evidence="3 4">
    <name type="scientific">Microlunatus soli</name>
    <dbReference type="NCBI Taxonomy" id="630515"/>
    <lineage>
        <taxon>Bacteria</taxon>
        <taxon>Bacillati</taxon>
        <taxon>Actinomycetota</taxon>
        <taxon>Actinomycetes</taxon>
        <taxon>Propionibacteriales</taxon>
        <taxon>Propionibacteriaceae</taxon>
        <taxon>Microlunatus</taxon>
    </lineage>
</organism>
<dbReference type="InterPro" id="IPR019606">
    <property type="entry name" value="GerMN"/>
</dbReference>
<feature type="domain" description="GerMN" evidence="2">
    <location>
        <begin position="204"/>
        <end position="295"/>
    </location>
</feature>
<evidence type="ECO:0000256" key="1">
    <source>
        <dbReference type="SAM" id="MobiDB-lite"/>
    </source>
</evidence>
<dbReference type="InterPro" id="IPR018910">
    <property type="entry name" value="LpqB_C"/>
</dbReference>
<evidence type="ECO:0000259" key="2">
    <source>
        <dbReference type="SMART" id="SM00909"/>
    </source>
</evidence>
<dbReference type="Proteomes" id="UP000199103">
    <property type="component" value="Chromosome I"/>
</dbReference>
<reference evidence="3 4" key="1">
    <citation type="submission" date="2016-10" db="EMBL/GenBank/DDBJ databases">
        <authorList>
            <person name="de Groot N.N."/>
        </authorList>
    </citation>
    <scope>NUCLEOTIDE SEQUENCE [LARGE SCALE GENOMIC DNA]</scope>
    <source>
        <strain evidence="3 4">DSM 21800</strain>
    </source>
</reference>
<dbReference type="SUPFAM" id="SSF82171">
    <property type="entry name" value="DPP6 N-terminal domain-like"/>
    <property type="match status" value="1"/>
</dbReference>
<gene>
    <name evidence="3" type="ORF">SAMN04489812_0323</name>
</gene>
<dbReference type="PROSITE" id="PS51257">
    <property type="entry name" value="PROKAR_LIPOPROTEIN"/>
    <property type="match status" value="1"/>
</dbReference>
<dbReference type="Pfam" id="PF10647">
    <property type="entry name" value="Gmad1"/>
    <property type="match status" value="1"/>
</dbReference>
<dbReference type="AlphaFoldDB" id="A0A1H1MZP4"/>